<dbReference type="UniPathway" id="UPA00077">
    <property type="reaction ID" value="UER00154"/>
</dbReference>
<accession>A0A0E9LYF9</accession>
<evidence type="ECO:0000256" key="4">
    <source>
        <dbReference type="ARBA" id="ARBA00022909"/>
    </source>
</evidence>
<organism evidence="8 9">
    <name type="scientific">Geofilum rubicundum JCM 15548</name>
    <dbReference type="NCBI Taxonomy" id="1236989"/>
    <lineage>
        <taxon>Bacteria</taxon>
        <taxon>Pseudomonadati</taxon>
        <taxon>Bacteroidota</taxon>
        <taxon>Bacteroidia</taxon>
        <taxon>Marinilabiliales</taxon>
        <taxon>Marinilabiliaceae</taxon>
        <taxon>Geofilum</taxon>
    </lineage>
</organism>
<keyword evidence="5 6" id="KW-0456">Lyase</keyword>
<dbReference type="EC" id="4.1.2.25" evidence="6"/>
<evidence type="ECO:0000256" key="2">
    <source>
        <dbReference type="ARBA" id="ARBA00005013"/>
    </source>
</evidence>
<dbReference type="Gene3D" id="3.30.1130.10">
    <property type="match status" value="1"/>
</dbReference>
<comment type="catalytic activity">
    <reaction evidence="1 6">
        <text>7,8-dihydroneopterin = 6-hydroxymethyl-7,8-dihydropterin + glycolaldehyde</text>
        <dbReference type="Rhea" id="RHEA:10540"/>
        <dbReference type="ChEBI" id="CHEBI:17001"/>
        <dbReference type="ChEBI" id="CHEBI:17071"/>
        <dbReference type="ChEBI" id="CHEBI:44841"/>
        <dbReference type="EC" id="4.1.2.25"/>
    </reaction>
</comment>
<dbReference type="NCBIfam" id="TIGR00526">
    <property type="entry name" value="folB_dom"/>
    <property type="match status" value="1"/>
</dbReference>
<dbReference type="Proteomes" id="UP000032900">
    <property type="component" value="Unassembled WGS sequence"/>
</dbReference>
<dbReference type="InterPro" id="IPR006156">
    <property type="entry name" value="Dihydroneopterin_aldolase"/>
</dbReference>
<sequence>MHYLRAINQTTAQMESSQNIATIDLEEMVFYAYHGCFKEEQMVGNRFLVNISLQTEVSLPMQSDRIQDALNYVKVYDAVKEEMMITSHLLEHITGRIIERLMNDFPAILHARVKVSKMNPPMGGQMQNVSVTLER</sequence>
<dbReference type="Pfam" id="PF02152">
    <property type="entry name" value="FolB"/>
    <property type="match status" value="1"/>
</dbReference>
<comment type="pathway">
    <text evidence="2 6">Cofactor biosynthesis; tetrahydrofolate biosynthesis; 2-amino-4-hydroxy-6-hydroxymethyl-7,8-dihydropteridine diphosphate from 7,8-dihydroneopterin triphosphate: step 3/4.</text>
</comment>
<name>A0A0E9LYF9_9BACT</name>
<dbReference type="PANTHER" id="PTHR42844:SF1">
    <property type="entry name" value="DIHYDRONEOPTERIN ALDOLASE 1-RELATED"/>
    <property type="match status" value="1"/>
</dbReference>
<dbReference type="GO" id="GO:0046656">
    <property type="term" value="P:folic acid biosynthetic process"/>
    <property type="evidence" value="ECO:0007669"/>
    <property type="project" value="UniProtKB-UniRule"/>
</dbReference>
<comment type="caution">
    <text evidence="8">The sequence shown here is derived from an EMBL/GenBank/DDBJ whole genome shotgun (WGS) entry which is preliminary data.</text>
</comment>
<dbReference type="SUPFAM" id="SSF55620">
    <property type="entry name" value="Tetrahydrobiopterin biosynthesis enzymes-like"/>
    <property type="match status" value="1"/>
</dbReference>
<evidence type="ECO:0000256" key="1">
    <source>
        <dbReference type="ARBA" id="ARBA00001353"/>
    </source>
</evidence>
<comment type="similarity">
    <text evidence="3 6">Belongs to the DHNA family.</text>
</comment>
<evidence type="ECO:0000256" key="5">
    <source>
        <dbReference type="ARBA" id="ARBA00023239"/>
    </source>
</evidence>
<dbReference type="PANTHER" id="PTHR42844">
    <property type="entry name" value="DIHYDRONEOPTERIN ALDOLASE 1-RELATED"/>
    <property type="match status" value="1"/>
</dbReference>
<gene>
    <name evidence="8" type="ORF">JCM15548_12894</name>
</gene>
<evidence type="ECO:0000256" key="3">
    <source>
        <dbReference type="ARBA" id="ARBA00005708"/>
    </source>
</evidence>
<dbReference type="EMBL" id="BAZW01000026">
    <property type="protein sequence ID" value="GAO30607.1"/>
    <property type="molecule type" value="Genomic_DNA"/>
</dbReference>
<dbReference type="GO" id="GO:0004150">
    <property type="term" value="F:dihydroneopterin aldolase activity"/>
    <property type="evidence" value="ECO:0007669"/>
    <property type="project" value="UniProtKB-UniRule"/>
</dbReference>
<evidence type="ECO:0000259" key="7">
    <source>
        <dbReference type="SMART" id="SM00905"/>
    </source>
</evidence>
<proteinExistence type="inferred from homology"/>
<dbReference type="AlphaFoldDB" id="A0A0E9LYF9"/>
<dbReference type="GO" id="GO:0005737">
    <property type="term" value="C:cytoplasm"/>
    <property type="evidence" value="ECO:0007669"/>
    <property type="project" value="TreeGrafter"/>
</dbReference>
<dbReference type="GO" id="GO:0046654">
    <property type="term" value="P:tetrahydrofolate biosynthetic process"/>
    <property type="evidence" value="ECO:0007669"/>
    <property type="project" value="UniProtKB-UniRule"/>
</dbReference>
<dbReference type="STRING" id="1236989.JCM15548_12894"/>
<dbReference type="InterPro" id="IPR006157">
    <property type="entry name" value="FolB_dom"/>
</dbReference>
<protein>
    <recommendedName>
        <fullName evidence="6">7,8-dihydroneopterin aldolase</fullName>
        <ecNumber evidence="6">4.1.2.25</ecNumber>
    </recommendedName>
</protein>
<comment type="function">
    <text evidence="6">Catalyzes the conversion of 7,8-dihydroneopterin to 6-hydroxymethyl-7,8-dihydropterin.</text>
</comment>
<dbReference type="NCBIfam" id="TIGR00525">
    <property type="entry name" value="folB"/>
    <property type="match status" value="1"/>
</dbReference>
<evidence type="ECO:0000313" key="8">
    <source>
        <dbReference type="EMBL" id="GAO30607.1"/>
    </source>
</evidence>
<evidence type="ECO:0000313" key="9">
    <source>
        <dbReference type="Proteomes" id="UP000032900"/>
    </source>
</evidence>
<dbReference type="SMART" id="SM00905">
    <property type="entry name" value="FolB"/>
    <property type="match status" value="1"/>
</dbReference>
<keyword evidence="9" id="KW-1185">Reference proteome</keyword>
<evidence type="ECO:0000256" key="6">
    <source>
        <dbReference type="RuleBase" id="RU362079"/>
    </source>
</evidence>
<keyword evidence="4 6" id="KW-0289">Folate biosynthesis</keyword>
<reference evidence="8 9" key="1">
    <citation type="journal article" date="2015" name="Microbes Environ.">
        <title>Distribution and evolution of nitrogen fixation genes in the phylum bacteroidetes.</title>
        <authorList>
            <person name="Inoue J."/>
            <person name="Oshima K."/>
            <person name="Suda W."/>
            <person name="Sakamoto M."/>
            <person name="Iino T."/>
            <person name="Noda S."/>
            <person name="Hongoh Y."/>
            <person name="Hattori M."/>
            <person name="Ohkuma M."/>
        </authorList>
    </citation>
    <scope>NUCLEOTIDE SEQUENCE [LARGE SCALE GENOMIC DNA]</scope>
    <source>
        <strain evidence="8">JCM 15548</strain>
    </source>
</reference>
<feature type="domain" description="Dihydroneopterin aldolase/epimerase" evidence="7">
    <location>
        <begin position="23"/>
        <end position="135"/>
    </location>
</feature>
<dbReference type="InterPro" id="IPR043133">
    <property type="entry name" value="GTP-CH-I_C/QueF"/>
</dbReference>